<dbReference type="InterPro" id="IPR011993">
    <property type="entry name" value="PH-like_dom_sf"/>
</dbReference>
<evidence type="ECO:0000313" key="2">
    <source>
        <dbReference type="Proteomes" id="UP000295310"/>
    </source>
</evidence>
<evidence type="ECO:0008006" key="3">
    <source>
        <dbReference type="Google" id="ProtNLM"/>
    </source>
</evidence>
<dbReference type="RefSeq" id="WP_133431800.1">
    <property type="nucleotide sequence ID" value="NZ_CP092179.1"/>
</dbReference>
<keyword evidence="2" id="KW-1185">Reference proteome</keyword>
<reference evidence="1 2" key="1">
    <citation type="submission" date="2019-01" db="EMBL/GenBank/DDBJ databases">
        <title>Draft genome sequences of the type strains of six Macrococcus species.</title>
        <authorList>
            <person name="Mazhar S."/>
            <person name="Altermann E."/>
            <person name="Hill C."/>
            <person name="Mcauliffe O."/>
        </authorList>
    </citation>
    <scope>NUCLEOTIDE SEQUENCE [LARGE SCALE GENOMIC DNA]</scope>
    <source>
        <strain evidence="1 2">CCM4811</strain>
    </source>
</reference>
<dbReference type="EMBL" id="SCWA01000007">
    <property type="protein sequence ID" value="TDL98097.1"/>
    <property type="molecule type" value="Genomic_DNA"/>
</dbReference>
<comment type="caution">
    <text evidence="1">The sequence shown here is derived from an EMBL/GenBank/DDBJ whole genome shotgun (WGS) entry which is preliminary data.</text>
</comment>
<dbReference type="OrthoDB" id="2085436at2"/>
<accession>A0A4R6BE76</accession>
<dbReference type="Gene3D" id="2.30.29.30">
    <property type="entry name" value="Pleckstrin-homology domain (PH domain)/Phosphotyrosine-binding domain (PTB)"/>
    <property type="match status" value="1"/>
</dbReference>
<dbReference type="AlphaFoldDB" id="A0A4R6BE76"/>
<gene>
    <name evidence="1" type="ORF">ERX27_05320</name>
</gene>
<proteinExistence type="predicted"/>
<name>A0A4R6BE76_9STAP</name>
<dbReference type="Proteomes" id="UP000295310">
    <property type="component" value="Unassembled WGS sequence"/>
</dbReference>
<evidence type="ECO:0000313" key="1">
    <source>
        <dbReference type="EMBL" id="TDL98097.1"/>
    </source>
</evidence>
<organism evidence="1 2">
    <name type="scientific">Macrococcus brunensis</name>
    <dbReference type="NCBI Taxonomy" id="198483"/>
    <lineage>
        <taxon>Bacteria</taxon>
        <taxon>Bacillati</taxon>
        <taxon>Bacillota</taxon>
        <taxon>Bacilli</taxon>
        <taxon>Bacillales</taxon>
        <taxon>Staphylococcaceae</taxon>
        <taxon>Macrococcus</taxon>
    </lineage>
</organism>
<sequence length="96" mass="11018">MNYVGQSVKANYIKGFESIGGNLHFYDDGFEFKPHALNIQKHNPFIYYNDISSVSKRNTLGLVPNGILVSTKDGTEHKLVVFNRQHIMRFLDEVRS</sequence>
<protein>
    <recommendedName>
        <fullName evidence="3">GRAM domain-containing protein</fullName>
    </recommendedName>
</protein>